<gene>
    <name evidence="2" type="ORF">HANVADRAFT_116142</name>
</gene>
<keyword evidence="1" id="KW-0812">Transmembrane</keyword>
<sequence length="63" mass="7335">MFIEENINKHITISHSSRSLKFFCMSGGSVFSYFFSLSQQKKSFVFFFFIFVQVFSSNANISL</sequence>
<feature type="transmembrane region" description="Helical" evidence="1">
    <location>
        <begin position="43"/>
        <end position="61"/>
    </location>
</feature>
<name>A0A1B7TFH0_9ASCO</name>
<comment type="caution">
    <text evidence="2">The sequence shown here is derived from an EMBL/GenBank/DDBJ whole genome shotgun (WGS) entry which is preliminary data.</text>
</comment>
<organism evidence="2 3">
    <name type="scientific">Hanseniaspora valbyensis NRRL Y-1626</name>
    <dbReference type="NCBI Taxonomy" id="766949"/>
    <lineage>
        <taxon>Eukaryota</taxon>
        <taxon>Fungi</taxon>
        <taxon>Dikarya</taxon>
        <taxon>Ascomycota</taxon>
        <taxon>Saccharomycotina</taxon>
        <taxon>Saccharomycetes</taxon>
        <taxon>Saccharomycodales</taxon>
        <taxon>Saccharomycodaceae</taxon>
        <taxon>Hanseniaspora</taxon>
    </lineage>
</organism>
<proteinExistence type="predicted"/>
<keyword evidence="1" id="KW-1133">Transmembrane helix</keyword>
<evidence type="ECO:0000313" key="2">
    <source>
        <dbReference type="EMBL" id="OBA27487.1"/>
    </source>
</evidence>
<feature type="transmembrane region" description="Helical" evidence="1">
    <location>
        <begin position="20"/>
        <end position="37"/>
    </location>
</feature>
<dbReference type="Proteomes" id="UP000092321">
    <property type="component" value="Unassembled WGS sequence"/>
</dbReference>
<keyword evidence="3" id="KW-1185">Reference proteome</keyword>
<reference evidence="3" key="1">
    <citation type="journal article" date="2016" name="Proc. Natl. Acad. Sci. U.S.A.">
        <title>Comparative genomics of biotechnologically important yeasts.</title>
        <authorList>
            <person name="Riley R."/>
            <person name="Haridas S."/>
            <person name="Wolfe K.H."/>
            <person name="Lopes M.R."/>
            <person name="Hittinger C.T."/>
            <person name="Goeker M."/>
            <person name="Salamov A.A."/>
            <person name="Wisecaver J.H."/>
            <person name="Long T.M."/>
            <person name="Calvey C.H."/>
            <person name="Aerts A.L."/>
            <person name="Barry K.W."/>
            <person name="Choi C."/>
            <person name="Clum A."/>
            <person name="Coughlan A.Y."/>
            <person name="Deshpande S."/>
            <person name="Douglass A.P."/>
            <person name="Hanson S.J."/>
            <person name="Klenk H.-P."/>
            <person name="LaButti K.M."/>
            <person name="Lapidus A."/>
            <person name="Lindquist E.A."/>
            <person name="Lipzen A.M."/>
            <person name="Meier-Kolthoff J.P."/>
            <person name="Ohm R.A."/>
            <person name="Otillar R.P."/>
            <person name="Pangilinan J.L."/>
            <person name="Peng Y."/>
            <person name="Rokas A."/>
            <person name="Rosa C.A."/>
            <person name="Scheuner C."/>
            <person name="Sibirny A.A."/>
            <person name="Slot J.C."/>
            <person name="Stielow J.B."/>
            <person name="Sun H."/>
            <person name="Kurtzman C.P."/>
            <person name="Blackwell M."/>
            <person name="Grigoriev I.V."/>
            <person name="Jeffries T.W."/>
        </authorList>
    </citation>
    <scope>NUCLEOTIDE SEQUENCE [LARGE SCALE GENOMIC DNA]</scope>
    <source>
        <strain evidence="3">NRRL Y-1626</strain>
    </source>
</reference>
<protein>
    <submittedName>
        <fullName evidence="2">Uncharacterized protein</fullName>
    </submittedName>
</protein>
<evidence type="ECO:0000313" key="3">
    <source>
        <dbReference type="Proteomes" id="UP000092321"/>
    </source>
</evidence>
<keyword evidence="1" id="KW-0472">Membrane</keyword>
<accession>A0A1B7TFH0</accession>
<dbReference type="AlphaFoldDB" id="A0A1B7TFH0"/>
<evidence type="ECO:0000256" key="1">
    <source>
        <dbReference type="SAM" id="Phobius"/>
    </source>
</evidence>
<dbReference type="EMBL" id="LXPE01000008">
    <property type="protein sequence ID" value="OBA27487.1"/>
    <property type="molecule type" value="Genomic_DNA"/>
</dbReference>